<name>I3TWG1_TISMK</name>
<dbReference type="KEGG" id="tmo:TMO_c0489"/>
<dbReference type="EMBL" id="CP003239">
    <property type="protein sequence ID" value="AFK57099.1"/>
    <property type="molecule type" value="Genomic_DNA"/>
</dbReference>
<dbReference type="Proteomes" id="UP000005258">
    <property type="component" value="Plasmid pTM3"/>
</dbReference>
<keyword evidence="1" id="KW-0614">Plasmid</keyword>
<accession>I3TWG1</accession>
<reference evidence="1 2" key="1">
    <citation type="journal article" date="2012" name="J. Am. Chem. Soc.">
        <title>Bacterial biosynthesis and maturation of the didemnin anti-cancer agents.</title>
        <authorList>
            <person name="Xu Y."/>
            <person name="Kersten R.D."/>
            <person name="Nam S.J."/>
            <person name="Lu L."/>
            <person name="Al-Suwailem A.M."/>
            <person name="Zheng H."/>
            <person name="Fenical W."/>
            <person name="Dorrestein P.C."/>
            <person name="Moore B.S."/>
            <person name="Qian P.Y."/>
        </authorList>
    </citation>
    <scope>NUCLEOTIDE SEQUENCE [LARGE SCALE GENOMIC DNA]</scope>
    <source>
        <strain evidence="1 2">KA081020-065</strain>
    </source>
</reference>
<organism evidence="1 2">
    <name type="scientific">Tistrella mobilis (strain KA081020-065)</name>
    <dbReference type="NCBI Taxonomy" id="1110502"/>
    <lineage>
        <taxon>Bacteria</taxon>
        <taxon>Pseudomonadati</taxon>
        <taxon>Pseudomonadota</taxon>
        <taxon>Alphaproteobacteria</taxon>
        <taxon>Geminicoccales</taxon>
        <taxon>Geminicoccaceae</taxon>
        <taxon>Tistrella</taxon>
    </lineage>
</organism>
<dbReference type="AlphaFoldDB" id="I3TWG1"/>
<keyword evidence="2" id="KW-1185">Reference proteome</keyword>
<gene>
    <name evidence="1" type="ordered locus">TMO_c0489</name>
</gene>
<sequence>MHGARLPVQRFDVTGTASVVTDVVTACLPVRAAPPVSD</sequence>
<protein>
    <submittedName>
        <fullName evidence="1">Uncharacterized protein</fullName>
    </submittedName>
</protein>
<dbReference type="HOGENOM" id="CLU_3334219_0_0_5"/>
<geneLocation type="plasmid" evidence="1 2">
    <name>pTM3</name>
</geneLocation>
<evidence type="ECO:0000313" key="1">
    <source>
        <dbReference type="EMBL" id="AFK57099.1"/>
    </source>
</evidence>
<evidence type="ECO:0000313" key="2">
    <source>
        <dbReference type="Proteomes" id="UP000005258"/>
    </source>
</evidence>
<proteinExistence type="predicted"/>